<sequence length="909" mass="101601">MRGGICSIQLQALTPEAATVVKQAVSLATRRGHAQVTPLHVASAMLAASAGLLRKACLQCHSHPLQCKALELCFNVALNRLPASTQSPLLAPHHQYSSTPSLSNALVAAFKRAQAHQRRGSIENQQQQQQHILALKIEVEQLIISILDDPSVSRVMREAGFSSTVIKARVEQALSMEVSSQKESKETSIRPHQQQQVVLGNGSNNNNVSPSSRPFGQLFMKNDDDEVVSVLNELVKRRRNTVIVGESLSNVEGVAKGVMEKFEVGNVPMELRYVQFVSLPLMFFRNISKEEVENKMMEIRSLVRSYVGRGLILYLGDLKWLFDFWSTFCSDESSKNLYCSLEHMVMEMKKLVCENNNASTPSRVCLLGISSFKTYMKCKISHPSLESIWELHPFTIPVGSLSLTLNFDSDFQGQERNNALFKNLTCCRDCSLNFEKEAQSITNNVSRKVSSVTTTTTTLPTWLQNCKKEDKILIIEDEQENTIRLKEVCKKWNSFCNSVHNNNNRQISSSIHEKPVLFGSSTPSSPTSVSSSHELLAKSNNIHHHQSQHLINWPIISISTEEKVEPIRECELLYTENGSDENCCYDGNNLIMFMPDHREDNNNDNDNNALHPKPDLLSNPNSSPNSASSSEAVEGLDSTQMFKELNAENLKILSDALDRKVLHLQLPQHNKGKIVHEIASTILQCRSGMMSNKNRLVKREEEKQETWMVFLGLDHSSNQAKESVSKEIAKAVFGSYANFVTISMSNFLTDVTDESKHCNKKKRPRNEFGSSYLQRFGEAVNENPHRVFFMEDLDQVDNFSQKGIKKAIESGSLMLPGCESVPLKDAIVIFSCESFFSSSSSSKPSSDECKGKGKENGDDDDNKMEEKSSMSLCLDLNIAIEDDASRGGDIIGILELVDKQINFSAQELS</sequence>
<feature type="domain" description="Clp R" evidence="5">
    <location>
        <begin position="10"/>
        <end position="179"/>
    </location>
</feature>
<dbReference type="InterPro" id="IPR036628">
    <property type="entry name" value="Clp_N_dom_sf"/>
</dbReference>
<evidence type="ECO:0000256" key="3">
    <source>
        <dbReference type="PROSITE-ProRule" id="PRU01251"/>
    </source>
</evidence>
<dbReference type="EMBL" id="CP031001">
    <property type="protein sequence ID" value="QHN78579.1"/>
    <property type="molecule type" value="Genomic_DNA"/>
</dbReference>
<evidence type="ECO:0000313" key="6">
    <source>
        <dbReference type="EMBL" id="QHN78579.1"/>
    </source>
</evidence>
<dbReference type="PANTHER" id="PTHR43572:SF78">
    <property type="entry name" value="CLP R DOMAIN-CONTAINING PROTEIN"/>
    <property type="match status" value="1"/>
</dbReference>
<reference evidence="7 8" key="1">
    <citation type="submission" date="2019-01" db="EMBL/GenBank/DDBJ databases">
        <title>Sequencing of cultivated peanut Arachis hypogaea provides insights into genome evolution and oil improvement.</title>
        <authorList>
            <person name="Chen X."/>
        </authorList>
    </citation>
    <scope>NUCLEOTIDE SEQUENCE [LARGE SCALE GENOMIC DNA]</scope>
    <source>
        <strain evidence="8">cv. Fuhuasheng</strain>
        <strain evidence="7">GDAAS-fuhuasheng2018</strain>
        <tissue evidence="7">Leaves</tissue>
    </source>
</reference>
<dbReference type="InterPro" id="IPR058680">
    <property type="entry name" value="NBD_SMAX1-like"/>
</dbReference>
<proteinExistence type="inferred from homology"/>
<dbReference type="Proteomes" id="UP000464620">
    <property type="component" value="Chromosome B09"/>
</dbReference>
<dbReference type="OrthoDB" id="750498at2759"/>
<name>A0A444XRC4_ARAHY</name>
<dbReference type="Pfam" id="PF02861">
    <property type="entry name" value="Clp_N"/>
    <property type="match status" value="1"/>
</dbReference>
<keyword evidence="2 3" id="KW-0677">Repeat</keyword>
<dbReference type="AlphaFoldDB" id="A0A444XRC4"/>
<dbReference type="STRING" id="3818.A0A444XRC4"/>
<evidence type="ECO:0000259" key="5">
    <source>
        <dbReference type="PROSITE" id="PS51903"/>
    </source>
</evidence>
<evidence type="ECO:0000256" key="2">
    <source>
        <dbReference type="ARBA" id="ARBA00022737"/>
    </source>
</evidence>
<feature type="compositionally biased region" description="Low complexity" evidence="4">
    <location>
        <begin position="618"/>
        <end position="630"/>
    </location>
</feature>
<feature type="region of interest" description="Disordered" evidence="4">
    <location>
        <begin position="836"/>
        <end position="866"/>
    </location>
</feature>
<dbReference type="EMBL" id="SDMP01000019">
    <property type="protein sequence ID" value="RYQ92298.1"/>
    <property type="molecule type" value="Genomic_DNA"/>
</dbReference>
<dbReference type="PROSITE" id="PS51903">
    <property type="entry name" value="CLP_R"/>
    <property type="match status" value="1"/>
</dbReference>
<gene>
    <name evidence="7" type="ORF">Ahy_B09g098488</name>
    <name evidence="6" type="ORF">DS421_19g662520</name>
</gene>
<dbReference type="PANTHER" id="PTHR43572">
    <property type="entry name" value="CHAPERONE PROTEIN CLPD, CHLOROPLASTIC"/>
    <property type="match status" value="1"/>
</dbReference>
<dbReference type="InterPro" id="IPR027417">
    <property type="entry name" value="P-loop_NTPase"/>
</dbReference>
<evidence type="ECO:0000256" key="1">
    <source>
        <dbReference type="ARBA" id="ARBA00008675"/>
    </source>
</evidence>
<feature type="region of interest" description="Disordered" evidence="4">
    <location>
        <begin position="595"/>
        <end position="635"/>
    </location>
</feature>
<evidence type="ECO:0000256" key="4">
    <source>
        <dbReference type="SAM" id="MobiDB-lite"/>
    </source>
</evidence>
<evidence type="ECO:0000313" key="7">
    <source>
        <dbReference type="EMBL" id="RYQ92298.1"/>
    </source>
</evidence>
<feature type="compositionally biased region" description="Basic and acidic residues" evidence="4">
    <location>
        <begin position="845"/>
        <end position="856"/>
    </location>
</feature>
<protein>
    <recommendedName>
        <fullName evidence="5">Clp R domain-containing protein</fullName>
    </recommendedName>
</protein>
<evidence type="ECO:0000313" key="8">
    <source>
        <dbReference type="Proteomes" id="UP000289738"/>
    </source>
</evidence>
<evidence type="ECO:0000313" key="9">
    <source>
        <dbReference type="Proteomes" id="UP000464620"/>
    </source>
</evidence>
<reference evidence="6 9" key="2">
    <citation type="submission" date="2020-01" db="EMBL/GenBank/DDBJ databases">
        <title>Genome sequence of Arachis hypogaea, cultivar Shitouqi.</title>
        <authorList>
            <person name="Zhuang W."/>
            <person name="Chen H."/>
            <person name="Varshney R."/>
            <person name="Wang D."/>
            <person name="Ming R."/>
        </authorList>
    </citation>
    <scope>NUCLEOTIDE SEQUENCE [LARGE SCALE GENOMIC DNA]</scope>
    <source>
        <tissue evidence="6">Young leaf</tissue>
    </source>
</reference>
<accession>A0A444XRC4</accession>
<dbReference type="Gene3D" id="1.10.1780.10">
    <property type="entry name" value="Clp, N-terminal domain"/>
    <property type="match status" value="1"/>
</dbReference>
<keyword evidence="8" id="KW-1185">Reference proteome</keyword>
<dbReference type="Proteomes" id="UP000289738">
    <property type="component" value="Chromosome B09"/>
</dbReference>
<comment type="similarity">
    <text evidence="1">Belongs to the ClpA/ClpB family.</text>
</comment>
<organism evidence="7 8">
    <name type="scientific">Arachis hypogaea</name>
    <name type="common">Peanut</name>
    <dbReference type="NCBI Taxonomy" id="3818"/>
    <lineage>
        <taxon>Eukaryota</taxon>
        <taxon>Viridiplantae</taxon>
        <taxon>Streptophyta</taxon>
        <taxon>Embryophyta</taxon>
        <taxon>Tracheophyta</taxon>
        <taxon>Spermatophyta</taxon>
        <taxon>Magnoliopsida</taxon>
        <taxon>eudicotyledons</taxon>
        <taxon>Gunneridae</taxon>
        <taxon>Pentapetalae</taxon>
        <taxon>rosids</taxon>
        <taxon>fabids</taxon>
        <taxon>Fabales</taxon>
        <taxon>Fabaceae</taxon>
        <taxon>Papilionoideae</taxon>
        <taxon>50 kb inversion clade</taxon>
        <taxon>dalbergioids sensu lato</taxon>
        <taxon>Dalbergieae</taxon>
        <taxon>Pterocarpus clade</taxon>
        <taxon>Arachis</taxon>
    </lineage>
</organism>
<dbReference type="Pfam" id="PF23569">
    <property type="entry name" value="NBD_SMAX1"/>
    <property type="match status" value="1"/>
</dbReference>
<dbReference type="SUPFAM" id="SSF81923">
    <property type="entry name" value="Double Clp-N motif"/>
    <property type="match status" value="1"/>
</dbReference>
<dbReference type="InterPro" id="IPR051650">
    <property type="entry name" value="SL_signaling_regulator"/>
</dbReference>
<dbReference type="InterPro" id="IPR004176">
    <property type="entry name" value="Clp_R_N"/>
</dbReference>
<dbReference type="Gene3D" id="3.40.50.300">
    <property type="entry name" value="P-loop containing nucleotide triphosphate hydrolases"/>
    <property type="match status" value="1"/>
</dbReference>